<proteinExistence type="predicted"/>
<name>A0A0E9XP94_ANGAN</name>
<sequence length="84" mass="9959">MSLRIGETKRLYCHVMCNALQNDLYPFITDDSTVQVQVQLCCKFKKGRIAFDINTISQKNILFKKMRHNYSYLFPPIVWHTLQC</sequence>
<reference evidence="1" key="2">
    <citation type="journal article" date="2015" name="Fish Shellfish Immunol.">
        <title>Early steps in the European eel (Anguilla anguilla)-Vibrio vulnificus interaction in the gills: Role of the RtxA13 toxin.</title>
        <authorList>
            <person name="Callol A."/>
            <person name="Pajuelo D."/>
            <person name="Ebbesson L."/>
            <person name="Teles M."/>
            <person name="MacKenzie S."/>
            <person name="Amaro C."/>
        </authorList>
    </citation>
    <scope>NUCLEOTIDE SEQUENCE</scope>
</reference>
<accession>A0A0E9XP94</accession>
<organism evidence="1">
    <name type="scientific">Anguilla anguilla</name>
    <name type="common">European freshwater eel</name>
    <name type="synonym">Muraena anguilla</name>
    <dbReference type="NCBI Taxonomy" id="7936"/>
    <lineage>
        <taxon>Eukaryota</taxon>
        <taxon>Metazoa</taxon>
        <taxon>Chordata</taxon>
        <taxon>Craniata</taxon>
        <taxon>Vertebrata</taxon>
        <taxon>Euteleostomi</taxon>
        <taxon>Actinopterygii</taxon>
        <taxon>Neopterygii</taxon>
        <taxon>Teleostei</taxon>
        <taxon>Anguilliformes</taxon>
        <taxon>Anguillidae</taxon>
        <taxon>Anguilla</taxon>
    </lineage>
</organism>
<protein>
    <submittedName>
        <fullName evidence="1">Uncharacterized protein</fullName>
    </submittedName>
</protein>
<dbReference type="AlphaFoldDB" id="A0A0E9XP94"/>
<evidence type="ECO:0000313" key="1">
    <source>
        <dbReference type="EMBL" id="JAI04568.1"/>
    </source>
</evidence>
<reference evidence="1" key="1">
    <citation type="submission" date="2014-11" db="EMBL/GenBank/DDBJ databases">
        <authorList>
            <person name="Amaro Gonzalez C."/>
        </authorList>
    </citation>
    <scope>NUCLEOTIDE SEQUENCE</scope>
</reference>
<dbReference type="EMBL" id="GBXM01004010">
    <property type="protein sequence ID" value="JAI04568.1"/>
    <property type="molecule type" value="Transcribed_RNA"/>
</dbReference>